<accession>A0A0F8WUC8</accession>
<organism evidence="1">
    <name type="scientific">marine sediment metagenome</name>
    <dbReference type="NCBI Taxonomy" id="412755"/>
    <lineage>
        <taxon>unclassified sequences</taxon>
        <taxon>metagenomes</taxon>
        <taxon>ecological metagenomes</taxon>
    </lineage>
</organism>
<evidence type="ECO:0000313" key="1">
    <source>
        <dbReference type="EMBL" id="KKK52010.1"/>
    </source>
</evidence>
<comment type="caution">
    <text evidence="1">The sequence shown here is derived from an EMBL/GenBank/DDBJ whole genome shotgun (WGS) entry which is preliminary data.</text>
</comment>
<name>A0A0F8WUC8_9ZZZZ</name>
<dbReference type="AlphaFoldDB" id="A0A0F8WUC8"/>
<protein>
    <submittedName>
        <fullName evidence="1">Uncharacterized protein</fullName>
    </submittedName>
</protein>
<gene>
    <name evidence="1" type="ORF">LCGC14_3109250</name>
</gene>
<dbReference type="EMBL" id="LAZR01067232">
    <property type="protein sequence ID" value="KKK52010.1"/>
    <property type="molecule type" value="Genomic_DNA"/>
</dbReference>
<reference evidence="1" key="1">
    <citation type="journal article" date="2015" name="Nature">
        <title>Complex archaea that bridge the gap between prokaryotes and eukaryotes.</title>
        <authorList>
            <person name="Spang A."/>
            <person name="Saw J.H."/>
            <person name="Jorgensen S.L."/>
            <person name="Zaremba-Niedzwiedzka K."/>
            <person name="Martijn J."/>
            <person name="Lind A.E."/>
            <person name="van Eijk R."/>
            <person name="Schleper C."/>
            <person name="Guy L."/>
            <person name="Ettema T.J."/>
        </authorList>
    </citation>
    <scope>NUCLEOTIDE SEQUENCE</scope>
</reference>
<sequence length="92" mass="10568">MTEKEAWLEIARTYDGDGPCQVGLCWSIRDIPSCAWRAAMRKRLRLFAPSRTAVWYWPINKSREARDLRATACCFLAAMCDTVTPKRRVKGS</sequence>
<proteinExistence type="predicted"/>